<evidence type="ECO:0000259" key="8">
    <source>
        <dbReference type="PROSITE" id="PS50110"/>
    </source>
</evidence>
<keyword evidence="5" id="KW-0804">Transcription</keyword>
<dbReference type="PANTHER" id="PTHR48111:SF22">
    <property type="entry name" value="REGULATOR OF RPOS"/>
    <property type="match status" value="1"/>
</dbReference>
<reference evidence="11" key="1">
    <citation type="submission" date="2016-10" db="EMBL/GenBank/DDBJ databases">
        <authorList>
            <person name="Varghese N."/>
            <person name="Submissions S."/>
        </authorList>
    </citation>
    <scope>NUCLEOTIDE SEQUENCE [LARGE SCALE GENOMIC DNA]</scope>
    <source>
        <strain evidence="11">DSM 13327</strain>
    </source>
</reference>
<dbReference type="AlphaFoldDB" id="A0A1I4QBZ6"/>
<dbReference type="GO" id="GO:0000156">
    <property type="term" value="F:phosphorelay response regulator activity"/>
    <property type="evidence" value="ECO:0007669"/>
    <property type="project" value="TreeGrafter"/>
</dbReference>
<feature type="DNA-binding region" description="OmpR/PhoB-type" evidence="7">
    <location>
        <begin position="125"/>
        <end position="223"/>
    </location>
</feature>
<dbReference type="OrthoDB" id="25887at2"/>
<dbReference type="Pfam" id="PF00486">
    <property type="entry name" value="Trans_reg_C"/>
    <property type="match status" value="1"/>
</dbReference>
<gene>
    <name evidence="10" type="ORF">SAMN04490355_10914</name>
</gene>
<dbReference type="Gene3D" id="3.40.50.2300">
    <property type="match status" value="1"/>
</dbReference>
<evidence type="ECO:0000256" key="6">
    <source>
        <dbReference type="PROSITE-ProRule" id="PRU00169"/>
    </source>
</evidence>
<dbReference type="SMART" id="SM00448">
    <property type="entry name" value="REC"/>
    <property type="match status" value="1"/>
</dbReference>
<dbReference type="Proteomes" id="UP000199520">
    <property type="component" value="Unassembled WGS sequence"/>
</dbReference>
<dbReference type="Gene3D" id="6.10.250.690">
    <property type="match status" value="1"/>
</dbReference>
<dbReference type="InterPro" id="IPR001789">
    <property type="entry name" value="Sig_transdc_resp-reg_receiver"/>
</dbReference>
<keyword evidence="11" id="KW-1185">Reference proteome</keyword>
<dbReference type="Pfam" id="PF00072">
    <property type="entry name" value="Response_reg"/>
    <property type="match status" value="1"/>
</dbReference>
<name>A0A1I4QBZ6_9FIRM</name>
<dbReference type="PANTHER" id="PTHR48111">
    <property type="entry name" value="REGULATOR OF RPOS"/>
    <property type="match status" value="1"/>
</dbReference>
<dbReference type="GO" id="GO:0032993">
    <property type="term" value="C:protein-DNA complex"/>
    <property type="evidence" value="ECO:0007669"/>
    <property type="project" value="TreeGrafter"/>
</dbReference>
<dbReference type="InterPro" id="IPR039420">
    <property type="entry name" value="WalR-like"/>
</dbReference>
<evidence type="ECO:0000256" key="4">
    <source>
        <dbReference type="ARBA" id="ARBA00023125"/>
    </source>
</evidence>
<dbReference type="GO" id="GO:0006355">
    <property type="term" value="P:regulation of DNA-templated transcription"/>
    <property type="evidence" value="ECO:0007669"/>
    <property type="project" value="InterPro"/>
</dbReference>
<dbReference type="InterPro" id="IPR001867">
    <property type="entry name" value="OmpR/PhoB-type_DNA-bd"/>
</dbReference>
<dbReference type="PROSITE" id="PS51755">
    <property type="entry name" value="OMPR_PHOB"/>
    <property type="match status" value="1"/>
</dbReference>
<dbReference type="FunFam" id="1.10.10.10:FF:000005">
    <property type="entry name" value="Two-component system response regulator"/>
    <property type="match status" value="1"/>
</dbReference>
<keyword evidence="1 6" id="KW-0597">Phosphoprotein</keyword>
<protein>
    <submittedName>
        <fullName evidence="10">DNA-binding response regulator, OmpR family, contains REC and winged-helix (WHTH) domain</fullName>
    </submittedName>
</protein>
<dbReference type="GO" id="GO:0005829">
    <property type="term" value="C:cytosol"/>
    <property type="evidence" value="ECO:0007669"/>
    <property type="project" value="TreeGrafter"/>
</dbReference>
<evidence type="ECO:0000259" key="9">
    <source>
        <dbReference type="PROSITE" id="PS51755"/>
    </source>
</evidence>
<evidence type="ECO:0000313" key="10">
    <source>
        <dbReference type="EMBL" id="SFM37153.1"/>
    </source>
</evidence>
<evidence type="ECO:0000256" key="5">
    <source>
        <dbReference type="ARBA" id="ARBA00023163"/>
    </source>
</evidence>
<dbReference type="SUPFAM" id="SSF52172">
    <property type="entry name" value="CheY-like"/>
    <property type="match status" value="1"/>
</dbReference>
<sequence>MRVLLAEDDKRFGNLLHQMLLRQDLQVNWVLSGDCALDVIQGEAYDVVILDWMMPEMSGLQVCRKLREEGYQGGILMLTAKDTVDDLVVGLEAGADDYIVKPFVFKELLARIHSVSRRSKVTLKETVIKAADLELNLTTKVATRDTRSIQLTGREFQLLELLMQNYGRVLPKERILDHIWGLESEVSPNTLEAFVRLLRRKIDDSGEVQLIQNIRGIGYKMEVKNDIQDS</sequence>
<evidence type="ECO:0000313" key="11">
    <source>
        <dbReference type="Proteomes" id="UP000199520"/>
    </source>
</evidence>
<dbReference type="SMART" id="SM00862">
    <property type="entry name" value="Trans_reg_C"/>
    <property type="match status" value="1"/>
</dbReference>
<keyword evidence="2" id="KW-0902">Two-component regulatory system</keyword>
<evidence type="ECO:0000256" key="3">
    <source>
        <dbReference type="ARBA" id="ARBA00023015"/>
    </source>
</evidence>
<evidence type="ECO:0000256" key="2">
    <source>
        <dbReference type="ARBA" id="ARBA00023012"/>
    </source>
</evidence>
<accession>A0A1I4QBZ6</accession>
<dbReference type="Gene3D" id="1.10.10.10">
    <property type="entry name" value="Winged helix-like DNA-binding domain superfamily/Winged helix DNA-binding domain"/>
    <property type="match status" value="1"/>
</dbReference>
<keyword evidence="4 7" id="KW-0238">DNA-binding</keyword>
<dbReference type="GO" id="GO:0000976">
    <property type="term" value="F:transcription cis-regulatory region binding"/>
    <property type="evidence" value="ECO:0007669"/>
    <property type="project" value="TreeGrafter"/>
</dbReference>
<evidence type="ECO:0000256" key="7">
    <source>
        <dbReference type="PROSITE-ProRule" id="PRU01091"/>
    </source>
</evidence>
<feature type="modified residue" description="4-aspartylphosphate" evidence="6">
    <location>
        <position position="51"/>
    </location>
</feature>
<dbReference type="SUPFAM" id="SSF46894">
    <property type="entry name" value="C-terminal effector domain of the bipartite response regulators"/>
    <property type="match status" value="1"/>
</dbReference>
<dbReference type="CDD" id="cd00383">
    <property type="entry name" value="trans_reg_C"/>
    <property type="match status" value="1"/>
</dbReference>
<evidence type="ECO:0000256" key="1">
    <source>
        <dbReference type="ARBA" id="ARBA00022553"/>
    </source>
</evidence>
<dbReference type="InterPro" id="IPR036388">
    <property type="entry name" value="WH-like_DNA-bd_sf"/>
</dbReference>
<feature type="domain" description="OmpR/PhoB-type" evidence="9">
    <location>
        <begin position="125"/>
        <end position="223"/>
    </location>
</feature>
<feature type="domain" description="Response regulatory" evidence="8">
    <location>
        <begin position="2"/>
        <end position="116"/>
    </location>
</feature>
<dbReference type="PROSITE" id="PS50110">
    <property type="entry name" value="RESPONSE_REGULATORY"/>
    <property type="match status" value="1"/>
</dbReference>
<dbReference type="STRING" id="1123291.SAMN04490355_10914"/>
<dbReference type="InterPro" id="IPR016032">
    <property type="entry name" value="Sig_transdc_resp-reg_C-effctor"/>
</dbReference>
<organism evidence="10 11">
    <name type="scientific">Pelosinus propionicus DSM 13327</name>
    <dbReference type="NCBI Taxonomy" id="1123291"/>
    <lineage>
        <taxon>Bacteria</taxon>
        <taxon>Bacillati</taxon>
        <taxon>Bacillota</taxon>
        <taxon>Negativicutes</taxon>
        <taxon>Selenomonadales</taxon>
        <taxon>Sporomusaceae</taxon>
        <taxon>Pelosinus</taxon>
    </lineage>
</organism>
<proteinExistence type="predicted"/>
<dbReference type="RefSeq" id="WP_090944527.1">
    <property type="nucleotide sequence ID" value="NZ_FOTS01000091.1"/>
</dbReference>
<dbReference type="EMBL" id="FOTS01000091">
    <property type="protein sequence ID" value="SFM37153.1"/>
    <property type="molecule type" value="Genomic_DNA"/>
</dbReference>
<keyword evidence="3" id="KW-0805">Transcription regulation</keyword>
<dbReference type="InterPro" id="IPR011006">
    <property type="entry name" value="CheY-like_superfamily"/>
</dbReference>